<dbReference type="PRINTS" id="PR00033">
    <property type="entry name" value="HTHASNC"/>
</dbReference>
<comment type="caution">
    <text evidence="5">The sequence shown here is derived from an EMBL/GenBank/DDBJ whole genome shotgun (WGS) entry which is preliminary data.</text>
</comment>
<dbReference type="CDD" id="cd00090">
    <property type="entry name" value="HTH_ARSR"/>
    <property type="match status" value="1"/>
</dbReference>
<keyword evidence="3" id="KW-0804">Transcription</keyword>
<dbReference type="PANTHER" id="PTHR30154">
    <property type="entry name" value="LEUCINE-RESPONSIVE REGULATORY PROTEIN"/>
    <property type="match status" value="1"/>
</dbReference>
<evidence type="ECO:0000256" key="3">
    <source>
        <dbReference type="ARBA" id="ARBA00023163"/>
    </source>
</evidence>
<dbReference type="InterPro" id="IPR000485">
    <property type="entry name" value="AsnC-type_HTH_dom"/>
</dbReference>
<dbReference type="InterPro" id="IPR011991">
    <property type="entry name" value="ArsR-like_HTH"/>
</dbReference>
<proteinExistence type="predicted"/>
<dbReference type="Proteomes" id="UP001413721">
    <property type="component" value="Unassembled WGS sequence"/>
</dbReference>
<evidence type="ECO:0000256" key="2">
    <source>
        <dbReference type="ARBA" id="ARBA00023125"/>
    </source>
</evidence>
<dbReference type="PANTHER" id="PTHR30154:SF34">
    <property type="entry name" value="TRANSCRIPTIONAL REGULATOR AZLB"/>
    <property type="match status" value="1"/>
</dbReference>
<dbReference type="PROSITE" id="PS50956">
    <property type="entry name" value="HTH_ASNC_2"/>
    <property type="match status" value="1"/>
</dbReference>
<sequence length="117" mass="12258">MAGGSLHGGCRAARSSPAGAVYAAIRILKAPQADGRLSNQDLSAAVGLSPSPCWRRVRRLEELGVIRGYSAQLDRRAVGLACQIACTVDAVAAPWPVLPPVASRAGHRVRGIRSCIF</sequence>
<keyword evidence="2" id="KW-0238">DNA-binding</keyword>
<organism evidence="5 6">
    <name type="scientific">Tistrella arctica</name>
    <dbReference type="NCBI Taxonomy" id="3133430"/>
    <lineage>
        <taxon>Bacteria</taxon>
        <taxon>Pseudomonadati</taxon>
        <taxon>Pseudomonadota</taxon>
        <taxon>Alphaproteobacteria</taxon>
        <taxon>Geminicoccales</taxon>
        <taxon>Geminicoccaceae</taxon>
        <taxon>Tistrella</taxon>
    </lineage>
</organism>
<dbReference type="InterPro" id="IPR036388">
    <property type="entry name" value="WH-like_DNA-bd_sf"/>
</dbReference>
<dbReference type="InterPro" id="IPR019888">
    <property type="entry name" value="Tscrpt_reg_AsnC-like"/>
</dbReference>
<dbReference type="Pfam" id="PF13412">
    <property type="entry name" value="HTH_24"/>
    <property type="match status" value="1"/>
</dbReference>
<evidence type="ECO:0000256" key="1">
    <source>
        <dbReference type="ARBA" id="ARBA00023015"/>
    </source>
</evidence>
<dbReference type="SMART" id="SM00344">
    <property type="entry name" value="HTH_ASNC"/>
    <property type="match status" value="1"/>
</dbReference>
<dbReference type="PROSITE" id="PS00519">
    <property type="entry name" value="HTH_ASNC_1"/>
    <property type="match status" value="1"/>
</dbReference>
<feature type="domain" description="HTH asnC-type" evidence="4">
    <location>
        <begin position="25"/>
        <end position="81"/>
    </location>
</feature>
<dbReference type="Gene3D" id="1.10.10.10">
    <property type="entry name" value="Winged helix-like DNA-binding domain superfamily/Winged helix DNA-binding domain"/>
    <property type="match status" value="1"/>
</dbReference>
<dbReference type="InterPro" id="IPR019885">
    <property type="entry name" value="Tscrpt_reg_HTH_AsnC-type_CS"/>
</dbReference>
<evidence type="ECO:0000313" key="6">
    <source>
        <dbReference type="Proteomes" id="UP001413721"/>
    </source>
</evidence>
<protein>
    <submittedName>
        <fullName evidence="5">Lrp/AsnC family transcriptional regulator</fullName>
    </submittedName>
</protein>
<keyword evidence="1" id="KW-0805">Transcription regulation</keyword>
<dbReference type="InterPro" id="IPR036390">
    <property type="entry name" value="WH_DNA-bd_sf"/>
</dbReference>
<accession>A0ABU9YRJ3</accession>
<gene>
    <name evidence="5" type="ORF">WG926_24175</name>
</gene>
<keyword evidence="6" id="KW-1185">Reference proteome</keyword>
<evidence type="ECO:0000259" key="4">
    <source>
        <dbReference type="PROSITE" id="PS50956"/>
    </source>
</evidence>
<reference evidence="5 6" key="1">
    <citation type="submission" date="2024-03" db="EMBL/GenBank/DDBJ databases">
        <title>High-quality draft genome sequencing of Tistrella sp. BH-R2-4.</title>
        <authorList>
            <person name="Dong C."/>
        </authorList>
    </citation>
    <scope>NUCLEOTIDE SEQUENCE [LARGE SCALE GENOMIC DNA]</scope>
    <source>
        <strain evidence="5 6">BH-R2-4</strain>
    </source>
</reference>
<dbReference type="SUPFAM" id="SSF46785">
    <property type="entry name" value="Winged helix' DNA-binding domain"/>
    <property type="match status" value="1"/>
</dbReference>
<name>A0ABU9YRJ3_9PROT</name>
<evidence type="ECO:0000313" key="5">
    <source>
        <dbReference type="EMBL" id="MEN2991432.1"/>
    </source>
</evidence>
<dbReference type="EMBL" id="JBBKTW010000011">
    <property type="protein sequence ID" value="MEN2991432.1"/>
    <property type="molecule type" value="Genomic_DNA"/>
</dbReference>